<dbReference type="InterPro" id="IPR035979">
    <property type="entry name" value="RBD_domain_sf"/>
</dbReference>
<dbReference type="InterPro" id="IPR000504">
    <property type="entry name" value="RRM_dom"/>
</dbReference>
<reference evidence="2" key="1">
    <citation type="submission" date="2023-11" db="EMBL/GenBank/DDBJ databases">
        <authorList>
            <person name="De Vega J J."/>
            <person name="De Vega J J."/>
        </authorList>
    </citation>
    <scope>NUCLEOTIDE SEQUENCE</scope>
</reference>
<organism evidence="2 4">
    <name type="scientific">Mycena citricolor</name>
    <dbReference type="NCBI Taxonomy" id="2018698"/>
    <lineage>
        <taxon>Eukaryota</taxon>
        <taxon>Fungi</taxon>
        <taxon>Dikarya</taxon>
        <taxon>Basidiomycota</taxon>
        <taxon>Agaricomycotina</taxon>
        <taxon>Agaricomycetes</taxon>
        <taxon>Agaricomycetidae</taxon>
        <taxon>Agaricales</taxon>
        <taxon>Marasmiineae</taxon>
        <taxon>Mycenaceae</taxon>
        <taxon>Mycena</taxon>
    </lineage>
</organism>
<evidence type="ECO:0000313" key="3">
    <source>
        <dbReference type="EMBL" id="CAK5271352.1"/>
    </source>
</evidence>
<accession>A0AAD2HAJ2</accession>
<dbReference type="EMBL" id="CAVNYO010000170">
    <property type="protein sequence ID" value="CAK5271352.1"/>
    <property type="molecule type" value="Genomic_DNA"/>
</dbReference>
<dbReference type="Pfam" id="PF00076">
    <property type="entry name" value="RRM_1"/>
    <property type="match status" value="1"/>
</dbReference>
<evidence type="ECO:0000259" key="1">
    <source>
        <dbReference type="Pfam" id="PF00076"/>
    </source>
</evidence>
<gene>
    <name evidence="2" type="ORF">MYCIT1_LOCUS16087</name>
    <name evidence="3" type="ORF">MYCIT1_LOCUS16335</name>
</gene>
<name>A0AAD2HAJ2_9AGAR</name>
<sequence length="115" mass="12628">MFAGLIRRQALLTTLRPSRGSFFSTTARILADDKRLLIRLKKVGPNFPKEELQAAFDAYGPNTLDLLPARKTPPPFAFVSFEKSADAASAAASASLKEKFAVEYSRDIVPRAKKA</sequence>
<dbReference type="InterPro" id="IPR012677">
    <property type="entry name" value="Nucleotide-bd_a/b_plait_sf"/>
</dbReference>
<dbReference type="AlphaFoldDB" id="A0AAD2HAJ2"/>
<dbReference type="Proteomes" id="UP001295794">
    <property type="component" value="Unassembled WGS sequence"/>
</dbReference>
<evidence type="ECO:0000313" key="4">
    <source>
        <dbReference type="Proteomes" id="UP001295794"/>
    </source>
</evidence>
<dbReference type="Gene3D" id="3.30.70.330">
    <property type="match status" value="1"/>
</dbReference>
<comment type="caution">
    <text evidence="2">The sequence shown here is derived from an EMBL/GenBank/DDBJ whole genome shotgun (WGS) entry which is preliminary data.</text>
</comment>
<dbReference type="GO" id="GO:0003723">
    <property type="term" value="F:RNA binding"/>
    <property type="evidence" value="ECO:0007669"/>
    <property type="project" value="InterPro"/>
</dbReference>
<protein>
    <recommendedName>
        <fullName evidence="1">RRM domain-containing protein</fullName>
    </recommendedName>
</protein>
<keyword evidence="4" id="KW-1185">Reference proteome</keyword>
<dbReference type="SUPFAM" id="SSF54928">
    <property type="entry name" value="RNA-binding domain, RBD"/>
    <property type="match status" value="1"/>
</dbReference>
<evidence type="ECO:0000313" key="2">
    <source>
        <dbReference type="EMBL" id="CAK5271189.1"/>
    </source>
</evidence>
<proteinExistence type="predicted"/>
<dbReference type="EMBL" id="CAVNYO010000169">
    <property type="protein sequence ID" value="CAK5271189.1"/>
    <property type="molecule type" value="Genomic_DNA"/>
</dbReference>
<feature type="domain" description="RRM" evidence="1">
    <location>
        <begin position="40"/>
        <end position="93"/>
    </location>
</feature>